<evidence type="ECO:0000259" key="2">
    <source>
        <dbReference type="PROSITE" id="PS50830"/>
    </source>
</evidence>
<keyword evidence="4" id="KW-1185">Reference proteome</keyword>
<protein>
    <submittedName>
        <fullName evidence="3">Thermonuclease family protein</fullName>
    </submittedName>
</protein>
<dbReference type="SUPFAM" id="SSF50199">
    <property type="entry name" value="Staphylococcal nuclease"/>
    <property type="match status" value="1"/>
</dbReference>
<accession>A0ABY6DMB5</accession>
<dbReference type="InterPro" id="IPR002071">
    <property type="entry name" value="Thermonucl_AS"/>
</dbReference>
<evidence type="ECO:0000313" key="4">
    <source>
        <dbReference type="Proteomes" id="UP001061302"/>
    </source>
</evidence>
<name>A0ABY6DMB5_9NEIS</name>
<dbReference type="Pfam" id="PF00565">
    <property type="entry name" value="SNase"/>
    <property type="match status" value="1"/>
</dbReference>
<dbReference type="Proteomes" id="UP001061302">
    <property type="component" value="Chromosome"/>
</dbReference>
<dbReference type="InterPro" id="IPR016071">
    <property type="entry name" value="Staphylococal_nuclease_OB-fold"/>
</dbReference>
<organism evidence="3 4">
    <name type="scientific">Chitiniphilus purpureus</name>
    <dbReference type="NCBI Taxonomy" id="2981137"/>
    <lineage>
        <taxon>Bacteria</taxon>
        <taxon>Pseudomonadati</taxon>
        <taxon>Pseudomonadota</taxon>
        <taxon>Betaproteobacteria</taxon>
        <taxon>Neisseriales</taxon>
        <taxon>Chitinibacteraceae</taxon>
        <taxon>Chitiniphilus</taxon>
    </lineage>
</organism>
<feature type="domain" description="TNase-like" evidence="2">
    <location>
        <begin position="29"/>
        <end position="157"/>
    </location>
</feature>
<dbReference type="PROSITE" id="PS51257">
    <property type="entry name" value="PROKAR_LIPOPROTEIN"/>
    <property type="match status" value="1"/>
</dbReference>
<dbReference type="EMBL" id="CP106753">
    <property type="protein sequence ID" value="UXY14828.1"/>
    <property type="molecule type" value="Genomic_DNA"/>
</dbReference>
<dbReference type="SMART" id="SM00318">
    <property type="entry name" value="SNc"/>
    <property type="match status" value="1"/>
</dbReference>
<proteinExistence type="predicted"/>
<gene>
    <name evidence="3" type="ORF">N8I74_16130</name>
</gene>
<sequence>MRGAALAVLAIAALCGCLSDGPDRLGRGETLDGRVIRIADGDTLTLLDDGLREHAVRLAFIDAPEKAQAYGKAAKWQLSTRVYGRRVHAEVVEVDRYGRIVARIERDGEDVNLALVEAGYAWHYPRYAKRRQDKTDFARYATAQRLASDDQRGLWQATRPQPPWDYRKRQRERQ</sequence>
<dbReference type="PANTHER" id="PTHR12302">
    <property type="entry name" value="EBNA2 BINDING PROTEIN P100"/>
    <property type="match status" value="1"/>
</dbReference>
<dbReference type="Gene3D" id="2.40.50.90">
    <property type="match status" value="1"/>
</dbReference>
<feature type="region of interest" description="Disordered" evidence="1">
    <location>
        <begin position="145"/>
        <end position="174"/>
    </location>
</feature>
<evidence type="ECO:0000256" key="1">
    <source>
        <dbReference type="SAM" id="MobiDB-lite"/>
    </source>
</evidence>
<dbReference type="PROSITE" id="PS01123">
    <property type="entry name" value="TNASE_1"/>
    <property type="match status" value="1"/>
</dbReference>
<reference evidence="3" key="1">
    <citation type="submission" date="2022-10" db="EMBL/GenBank/DDBJ databases">
        <title>Chitiniphilus purpureus sp. nov., a novel chitin-degrading bacterium isolated from crawfish pond sediment.</title>
        <authorList>
            <person name="Li K."/>
        </authorList>
    </citation>
    <scope>NUCLEOTIDE SEQUENCE</scope>
    <source>
        <strain evidence="3">CD1</strain>
    </source>
</reference>
<dbReference type="PROSITE" id="PS50830">
    <property type="entry name" value="TNASE_3"/>
    <property type="match status" value="1"/>
</dbReference>
<evidence type="ECO:0000313" key="3">
    <source>
        <dbReference type="EMBL" id="UXY14828.1"/>
    </source>
</evidence>
<dbReference type="PANTHER" id="PTHR12302:SF26">
    <property type="entry name" value="BLR1266 PROTEIN"/>
    <property type="match status" value="1"/>
</dbReference>
<dbReference type="InterPro" id="IPR035437">
    <property type="entry name" value="SNase_OB-fold_sf"/>
</dbReference>
<dbReference type="RefSeq" id="WP_263124149.1">
    <property type="nucleotide sequence ID" value="NZ_CP106753.1"/>
</dbReference>